<evidence type="ECO:0000313" key="3">
    <source>
        <dbReference type="Proteomes" id="UP001630127"/>
    </source>
</evidence>
<dbReference type="PANTHER" id="PTHR31973:SF187">
    <property type="entry name" value="MUTATOR TRANSPOSASE MUDRA PROTEIN"/>
    <property type="match status" value="1"/>
</dbReference>
<keyword evidence="3" id="KW-1185">Reference proteome</keyword>
<dbReference type="PANTHER" id="PTHR31973">
    <property type="entry name" value="POLYPROTEIN, PUTATIVE-RELATED"/>
    <property type="match status" value="1"/>
</dbReference>
<feature type="region of interest" description="Disordered" evidence="1">
    <location>
        <begin position="333"/>
        <end position="381"/>
    </location>
</feature>
<gene>
    <name evidence="2" type="ORF">ACH5RR_003312</name>
</gene>
<sequence>MSLFELLDALKVIPVPADSPVYYRIGDGNDLYDFNFEFFLDRDDLNDGCDPVNEEEVAKGVCPKVNIPNYDKYVQLINDEYDAYVESKGKGKIAEEDSVSDDEVLHDAYNLSDQEIKSIKGLPHMCPWSYQNKSANSRWLSKIFVEEIADHPFLNVGEFTKDIKKKFMLLASTSQVYRAKNIVVEAIQRNYSKQYERLRDYYSTILGSVAIVLTERELPVLTMFETIRRQIMCRFHEKNEWEKKLMSKICPRIVQKVEEKLNDVIHCDALVAGSGVYEGIIMPIPDQSQWVNNKSDLIAHSRLKIVPGMPKKVRRKGLDEDLHSGRVTKRGIPIHCSHCGHTDHNVPTTNMQTEQEAPPRGAARGDTHTGRPTRGGGASTVAKGMGKDTGGAANNGPLCGIGLWYGVGISNSKTYFPLEDPIATHPLVAKLWTTSKQTTLEPAENPVGDTSNSLATAFDDNPTSTTTLKKTGARKKRSVVATGTWQAIPEVSGTSVVKTKYNKFGDAMFSTQSLATGASDVVQTPKCVLH</sequence>
<feature type="region of interest" description="Disordered" evidence="1">
    <location>
        <begin position="441"/>
        <end position="472"/>
    </location>
</feature>
<dbReference type="AlphaFoldDB" id="A0ABD3AUH2"/>
<evidence type="ECO:0000256" key="1">
    <source>
        <dbReference type="SAM" id="MobiDB-lite"/>
    </source>
</evidence>
<evidence type="ECO:0000313" key="2">
    <source>
        <dbReference type="EMBL" id="KAL3534851.1"/>
    </source>
</evidence>
<dbReference type="Proteomes" id="UP001630127">
    <property type="component" value="Unassembled WGS sequence"/>
</dbReference>
<feature type="compositionally biased region" description="Polar residues" evidence="1">
    <location>
        <begin position="345"/>
        <end position="355"/>
    </location>
</feature>
<feature type="compositionally biased region" description="Polar residues" evidence="1">
    <location>
        <begin position="448"/>
        <end position="469"/>
    </location>
</feature>
<proteinExistence type="predicted"/>
<protein>
    <submittedName>
        <fullName evidence="2">Uncharacterized protein</fullName>
    </submittedName>
</protein>
<name>A0ABD3AUH2_9GENT</name>
<comment type="caution">
    <text evidence="2">The sequence shown here is derived from an EMBL/GenBank/DDBJ whole genome shotgun (WGS) entry which is preliminary data.</text>
</comment>
<dbReference type="EMBL" id="JBJUIK010000002">
    <property type="protein sequence ID" value="KAL3534851.1"/>
    <property type="molecule type" value="Genomic_DNA"/>
</dbReference>
<accession>A0ABD3AUH2</accession>
<organism evidence="2 3">
    <name type="scientific">Cinchona calisaya</name>
    <dbReference type="NCBI Taxonomy" id="153742"/>
    <lineage>
        <taxon>Eukaryota</taxon>
        <taxon>Viridiplantae</taxon>
        <taxon>Streptophyta</taxon>
        <taxon>Embryophyta</taxon>
        <taxon>Tracheophyta</taxon>
        <taxon>Spermatophyta</taxon>
        <taxon>Magnoliopsida</taxon>
        <taxon>eudicotyledons</taxon>
        <taxon>Gunneridae</taxon>
        <taxon>Pentapetalae</taxon>
        <taxon>asterids</taxon>
        <taxon>lamiids</taxon>
        <taxon>Gentianales</taxon>
        <taxon>Rubiaceae</taxon>
        <taxon>Cinchonoideae</taxon>
        <taxon>Cinchoneae</taxon>
        <taxon>Cinchona</taxon>
    </lineage>
</organism>
<reference evidence="2 3" key="1">
    <citation type="submission" date="2024-11" db="EMBL/GenBank/DDBJ databases">
        <title>A near-complete genome assembly of Cinchona calisaya.</title>
        <authorList>
            <person name="Lian D.C."/>
            <person name="Zhao X.W."/>
            <person name="Wei L."/>
        </authorList>
    </citation>
    <scope>NUCLEOTIDE SEQUENCE [LARGE SCALE GENOMIC DNA]</scope>
    <source>
        <tissue evidence="2">Nenye</tissue>
    </source>
</reference>